<evidence type="ECO:0000313" key="6">
    <source>
        <dbReference type="EMBL" id="WOJ88646.1"/>
    </source>
</evidence>
<reference evidence="6 7" key="1">
    <citation type="submission" date="2023-10" db="EMBL/GenBank/DDBJ databases">
        <title>Novel methanotroph of the genus Methylocapsa from a subarctic wetland.</title>
        <authorList>
            <person name="Belova S.E."/>
            <person name="Oshkin I.Y."/>
            <person name="Miroshnikov K."/>
            <person name="Dedysh S.N."/>
        </authorList>
    </citation>
    <scope>NUCLEOTIDE SEQUENCE [LARGE SCALE GENOMIC DNA]</scope>
    <source>
        <strain evidence="6 7">RX1</strain>
    </source>
</reference>
<comment type="similarity">
    <text evidence="1 3">Belongs to the bacterial flagellin family.</text>
</comment>
<organism evidence="6 7">
    <name type="scientific">Methylocapsa polymorpha</name>
    <dbReference type="NCBI Taxonomy" id="3080828"/>
    <lineage>
        <taxon>Bacteria</taxon>
        <taxon>Pseudomonadati</taxon>
        <taxon>Pseudomonadota</taxon>
        <taxon>Alphaproteobacteria</taxon>
        <taxon>Hyphomicrobiales</taxon>
        <taxon>Beijerinckiaceae</taxon>
        <taxon>Methylocapsa</taxon>
    </lineage>
</organism>
<dbReference type="PRINTS" id="PR00207">
    <property type="entry name" value="FLAGELLIN"/>
</dbReference>
<dbReference type="InterPro" id="IPR046358">
    <property type="entry name" value="Flagellin_C"/>
</dbReference>
<keyword evidence="6" id="KW-0282">Flagellum</keyword>
<keyword evidence="6" id="KW-0969">Cilium</keyword>
<keyword evidence="2 3" id="KW-0975">Bacterial flagellum</keyword>
<dbReference type="Gene3D" id="1.20.1330.10">
    <property type="entry name" value="f41 fragment of flagellin, N-terminal domain"/>
    <property type="match status" value="1"/>
</dbReference>
<accession>A0ABZ0HP28</accession>
<dbReference type="Pfam" id="PF00669">
    <property type="entry name" value="Flagellin_N"/>
    <property type="match status" value="1"/>
</dbReference>
<proteinExistence type="inferred from homology"/>
<dbReference type="Proteomes" id="UP001626536">
    <property type="component" value="Chromosome"/>
</dbReference>
<feature type="domain" description="Flagellin N-terminal" evidence="4">
    <location>
        <begin position="6"/>
        <end position="136"/>
    </location>
</feature>
<comment type="function">
    <text evidence="3">Flagellin is the subunit protein which polymerizes to form the filaments of bacterial flagella.</text>
</comment>
<evidence type="ECO:0000256" key="2">
    <source>
        <dbReference type="ARBA" id="ARBA00023143"/>
    </source>
</evidence>
<dbReference type="EMBL" id="CP136862">
    <property type="protein sequence ID" value="WOJ88646.1"/>
    <property type="molecule type" value="Genomic_DNA"/>
</dbReference>
<evidence type="ECO:0000256" key="3">
    <source>
        <dbReference type="RuleBase" id="RU362073"/>
    </source>
</evidence>
<sequence length="293" mass="29597">MSSLLTNTSAMTALAALTQTQSNLSKTESEVSTGLRISSAADNAAYWSIATKMNSNIGALGAVSDALSESSSLVSTMSSALTSTLSVVDVIKNDLISASNPGADLTKIQSDISSQQSLLVSIGSSANFNGQNFLETTGGTVNLVASYDSTSGVSYLSVNTSNTALFNATTGATSGILGASGANYTTASILTLNITTATSGDLANMLKDVETAFSSITTAASTLGATTTSLSTQQTYVSNLSDSLTTGVGSLVDANMNEAATKLAALQVQQQLGVQALSISNSNTQLILKLFGA</sequence>
<comment type="subcellular location">
    <subcellularLocation>
        <location evidence="3">Secreted</location>
    </subcellularLocation>
    <subcellularLocation>
        <location evidence="3">Bacterial flagellum</location>
    </subcellularLocation>
</comment>
<evidence type="ECO:0000259" key="5">
    <source>
        <dbReference type="Pfam" id="PF00700"/>
    </source>
</evidence>
<evidence type="ECO:0000313" key="7">
    <source>
        <dbReference type="Proteomes" id="UP001626536"/>
    </source>
</evidence>
<protein>
    <recommendedName>
        <fullName evidence="3">Flagellin</fullName>
    </recommendedName>
</protein>
<dbReference type="Pfam" id="PF00700">
    <property type="entry name" value="Flagellin_C"/>
    <property type="match status" value="1"/>
</dbReference>
<gene>
    <name evidence="6" type="ORF">RZS28_12575</name>
</gene>
<dbReference type="InterPro" id="IPR001029">
    <property type="entry name" value="Flagellin_N"/>
</dbReference>
<evidence type="ECO:0000259" key="4">
    <source>
        <dbReference type="Pfam" id="PF00669"/>
    </source>
</evidence>
<dbReference type="RefSeq" id="WP_407338085.1">
    <property type="nucleotide sequence ID" value="NZ_CP136862.1"/>
</dbReference>
<keyword evidence="3" id="KW-0964">Secreted</keyword>
<dbReference type="SUPFAM" id="SSF64518">
    <property type="entry name" value="Phase 1 flagellin"/>
    <property type="match status" value="1"/>
</dbReference>
<dbReference type="InterPro" id="IPR001492">
    <property type="entry name" value="Flagellin"/>
</dbReference>
<feature type="domain" description="Flagellin C-terminal" evidence="5">
    <location>
        <begin position="207"/>
        <end position="291"/>
    </location>
</feature>
<keyword evidence="6" id="KW-0966">Cell projection</keyword>
<keyword evidence="7" id="KW-1185">Reference proteome</keyword>
<evidence type="ECO:0000256" key="1">
    <source>
        <dbReference type="ARBA" id="ARBA00005709"/>
    </source>
</evidence>
<dbReference type="PANTHER" id="PTHR42792:SF2">
    <property type="entry name" value="FLAGELLIN"/>
    <property type="match status" value="1"/>
</dbReference>
<dbReference type="PANTHER" id="PTHR42792">
    <property type="entry name" value="FLAGELLIN"/>
    <property type="match status" value="1"/>
</dbReference>
<name>A0ABZ0HP28_9HYPH</name>